<dbReference type="RefSeq" id="WP_227020742.1">
    <property type="nucleotide sequence ID" value="NZ_JAGSND010000057.1"/>
</dbReference>
<reference evidence="1" key="2">
    <citation type="submission" date="2021-04" db="EMBL/GenBank/DDBJ databases">
        <authorList>
            <person name="Liu J."/>
        </authorList>
    </citation>
    <scope>NUCLEOTIDE SEQUENCE</scope>
    <source>
        <strain evidence="1">BAD-6</strain>
    </source>
</reference>
<protein>
    <submittedName>
        <fullName evidence="1">IS66 family insertion sequence element accessory protein TnpB</fullName>
    </submittedName>
</protein>
<gene>
    <name evidence="1" type="ORF">KCX82_22610</name>
</gene>
<sequence>MDTQKVAAEYRMSQWAQIIQARADSRQSIKDFCQAEVISRNAYFYWLKKLRESACTELVKKEEPRSISPGGWVQLASGPMQQTTEALKIEINGCHITVTAETDHDLLSKVCHTLRSL</sequence>
<name>A0A8J7W834_9FIRM</name>
<accession>A0A8J7W834</accession>
<comment type="caution">
    <text evidence="1">The sequence shown here is derived from an EMBL/GenBank/DDBJ whole genome shotgun (WGS) entry which is preliminary data.</text>
</comment>
<evidence type="ECO:0000313" key="2">
    <source>
        <dbReference type="Proteomes" id="UP000675664"/>
    </source>
</evidence>
<keyword evidence="2" id="KW-1185">Reference proteome</keyword>
<dbReference type="EMBL" id="JAGSND010000057">
    <property type="protein sequence ID" value="MBR0600661.1"/>
    <property type="molecule type" value="Genomic_DNA"/>
</dbReference>
<proteinExistence type="predicted"/>
<organism evidence="1 2">
    <name type="scientific">Sinanaerobacter chloroacetimidivorans</name>
    <dbReference type="NCBI Taxonomy" id="2818044"/>
    <lineage>
        <taxon>Bacteria</taxon>
        <taxon>Bacillati</taxon>
        <taxon>Bacillota</taxon>
        <taxon>Clostridia</taxon>
        <taxon>Peptostreptococcales</taxon>
        <taxon>Anaerovoracaceae</taxon>
        <taxon>Sinanaerobacter</taxon>
    </lineage>
</organism>
<reference evidence="1" key="1">
    <citation type="submission" date="2021-04" db="EMBL/GenBank/DDBJ databases">
        <title>Sinoanaerobacter chloroacetimidivorans sp. nov., an obligate anaerobic bacterium isolated from anaerobic sludge.</title>
        <authorList>
            <person name="Bao Y."/>
        </authorList>
    </citation>
    <scope>NUCLEOTIDE SEQUENCE</scope>
    <source>
        <strain evidence="1">BAD-6</strain>
    </source>
</reference>
<evidence type="ECO:0000313" key="1">
    <source>
        <dbReference type="EMBL" id="MBR0600661.1"/>
    </source>
</evidence>
<dbReference type="AlphaFoldDB" id="A0A8J7W834"/>
<dbReference type="Proteomes" id="UP000675664">
    <property type="component" value="Unassembled WGS sequence"/>
</dbReference>
<dbReference type="NCBIfam" id="NF047593">
    <property type="entry name" value="IS66_ISAeme5_TnpA"/>
    <property type="match status" value="1"/>
</dbReference>